<dbReference type="InterPro" id="IPR002035">
    <property type="entry name" value="VWF_A"/>
</dbReference>
<feature type="compositionally biased region" description="Low complexity" evidence="1">
    <location>
        <begin position="60"/>
        <end position="77"/>
    </location>
</feature>
<dbReference type="EMBL" id="CP012672">
    <property type="protein sequence ID" value="AUX34612.1"/>
    <property type="molecule type" value="Genomic_DNA"/>
</dbReference>
<sequence>MRSTRTGQGVWILLMENRSTMVALAATGICVIFAACGGADGSVSGGGTGGASTGDGAGSGTSSENGSGPSSSTGYGTDEPGGINGASSSGAGEGAGGDASCAGETSTAELVPLDLYIMLDASGSMDEPLSRGVTKWDAVTDALEAFFTDEQSVGLGVGLQYFPLPDDDVPSSCSNNAECGDNGPCALRVCHDAFSTSTQTQVCVTDADCAAGDTCVDLGVCSRRNRLCADVGAACEGNGGTCMKVTRSQCANPDSCVVEDYATPAVPITPLDATSAEVLIRSIGRKDPVGGTPTAGALSGALAQARAHAEQNPTHRVVAVLATDGMPTECSPKDADGLAGLAAGALNGTPSISTFVIGVFDGDDDGAQATLDRIAVGGGTESAFFIDTSSDVTQAFLDALTAIRGKSLACEYQVPAPSSGQTLDYDTLNVQHTPTDGGAPTTIFYVAEEARCDAAAGGWYYDVDPATGGSPTKIVMCPATCTRFQAGGQVQLNVGCKTEIPPVN</sequence>
<evidence type="ECO:0000313" key="3">
    <source>
        <dbReference type="EMBL" id="AUX34612.1"/>
    </source>
</evidence>
<gene>
    <name evidence="3" type="ORF">SOCE836_067880</name>
</gene>
<name>A0A4V0NGW7_SORCE</name>
<protein>
    <recommendedName>
        <fullName evidence="2">VWFA domain-containing protein</fullName>
    </recommendedName>
</protein>
<organism evidence="3 4">
    <name type="scientific">Sorangium cellulosum</name>
    <name type="common">Polyangium cellulosum</name>
    <dbReference type="NCBI Taxonomy" id="56"/>
    <lineage>
        <taxon>Bacteria</taxon>
        <taxon>Pseudomonadati</taxon>
        <taxon>Myxococcota</taxon>
        <taxon>Polyangia</taxon>
        <taxon>Polyangiales</taxon>
        <taxon>Polyangiaceae</taxon>
        <taxon>Sorangium</taxon>
    </lineage>
</organism>
<accession>A0A4V0NGW7</accession>
<feature type="compositionally biased region" description="Gly residues" evidence="1">
    <location>
        <begin position="46"/>
        <end position="59"/>
    </location>
</feature>
<dbReference type="InterPro" id="IPR036465">
    <property type="entry name" value="vWFA_dom_sf"/>
</dbReference>
<evidence type="ECO:0000313" key="4">
    <source>
        <dbReference type="Proteomes" id="UP000295497"/>
    </source>
</evidence>
<dbReference type="AlphaFoldDB" id="A0A4V0NGW7"/>
<dbReference type="SUPFAM" id="SSF53300">
    <property type="entry name" value="vWA-like"/>
    <property type="match status" value="1"/>
</dbReference>
<evidence type="ECO:0000259" key="2">
    <source>
        <dbReference type="PROSITE" id="PS50234"/>
    </source>
</evidence>
<feature type="region of interest" description="Disordered" evidence="1">
    <location>
        <begin position="46"/>
        <end position="103"/>
    </location>
</feature>
<evidence type="ECO:0000256" key="1">
    <source>
        <dbReference type="SAM" id="MobiDB-lite"/>
    </source>
</evidence>
<feature type="domain" description="VWFA" evidence="2">
    <location>
        <begin position="280"/>
        <end position="400"/>
    </location>
</feature>
<proteinExistence type="predicted"/>
<dbReference type="Proteomes" id="UP000295497">
    <property type="component" value="Chromosome"/>
</dbReference>
<dbReference type="Gene3D" id="3.40.50.410">
    <property type="entry name" value="von Willebrand factor, type A domain"/>
    <property type="match status" value="1"/>
</dbReference>
<reference evidence="3 4" key="1">
    <citation type="submission" date="2015-09" db="EMBL/GenBank/DDBJ databases">
        <title>Sorangium comparison.</title>
        <authorList>
            <person name="Zaburannyi N."/>
            <person name="Bunk B."/>
            <person name="Overmann J."/>
            <person name="Mueller R."/>
        </authorList>
    </citation>
    <scope>NUCLEOTIDE SEQUENCE [LARGE SCALE GENOMIC DNA]</scope>
    <source>
        <strain evidence="3 4">So ce836</strain>
    </source>
</reference>
<dbReference type="PROSITE" id="PS50234">
    <property type="entry name" value="VWFA"/>
    <property type="match status" value="1"/>
</dbReference>